<proteinExistence type="predicted"/>
<sequence>MNRRMIWLGVAAIIATLGIGLAFMIEKVAVNAPSIVMNDSEMRVTFSSPLDESGLSGEEVYVTDESGEKVDAAIQVAGNGQALEIDPLPKGDYTLHISDEVLGGGLFKTLTANRVPFSIMDSLEPLTKKQLTDYFERLAKRMKEQQEGFGIFAEGEEAVEESASADSAGASEHSATNVQEAGVDEADSVKTDGSYIYSAMEGEVVITDIRNPANLSTASEITFWEHVWPDRLFLQDDLLIVLGQRYGAADIQSSSEKSPPVEMMPHIEMTAIYFYDISDPANPELVREISTEGHLNSARIANGVLYFVTNVYKMAYWNGGSLEEDNLRPFLYDSKNDSGLQPIPYEQLTILPGTLEGAYSITSAVDLDDSAQNELMTKGFLGSSEQLYMTEETLYLTATNYVPAESEAEDAPEMGFWGPQDANTGIFKFLLDGTAVAFDASAEVTGTLLNQFSMDEHEGNLRVATTEHNWGFPEEQLSENQLFILDKDLNVTGSVEGLARGERIYSVRFMGDKAYVVTFRETDPLFVIDVSDPAAPEVLGELKIPGFSNYLHPLDDQHLIGFGMETELEPVKGAPPMVVTKGMKISLFDVTDPLNPIEEDVELIGDAGTYSPIMHDHKALLAIPDRNLYGFPVAISREDREMGMELESQGAFLLEITADGIEREADLTVSDENDYFNSFEMVERIVYSGDSLYTVAPGKIASYDMDSYEQTDVLEYTIQ</sequence>
<evidence type="ECO:0000313" key="3">
    <source>
        <dbReference type="Proteomes" id="UP000188184"/>
    </source>
</evidence>
<evidence type="ECO:0000313" key="2">
    <source>
        <dbReference type="EMBL" id="AQQ52262.1"/>
    </source>
</evidence>
<protein>
    <recommendedName>
        <fullName evidence="4">Secreted protein containing C-terminal beta-propeller domain</fullName>
    </recommendedName>
</protein>
<keyword evidence="3" id="KW-1185">Reference proteome</keyword>
<evidence type="ECO:0000256" key="1">
    <source>
        <dbReference type="SAM" id="MobiDB-lite"/>
    </source>
</evidence>
<accession>A0A1Q2KX56</accession>
<feature type="compositionally biased region" description="Low complexity" evidence="1">
    <location>
        <begin position="161"/>
        <end position="175"/>
    </location>
</feature>
<feature type="region of interest" description="Disordered" evidence="1">
    <location>
        <begin position="160"/>
        <end position="184"/>
    </location>
</feature>
<name>A0A1Q2KX56_9BACL</name>
<evidence type="ECO:0008006" key="4">
    <source>
        <dbReference type="Google" id="ProtNLM"/>
    </source>
</evidence>
<dbReference type="RefSeq" id="WP_077588137.1">
    <property type="nucleotide sequence ID" value="NZ_CP019640.1"/>
</dbReference>
<dbReference type="AlphaFoldDB" id="A0A1Q2KX56"/>
<gene>
    <name evidence="2" type="ORF">B0X71_03465</name>
</gene>
<organism evidence="2 3">
    <name type="scientific">Planococcus lenghuensis</name>
    <dbReference type="NCBI Taxonomy" id="2213202"/>
    <lineage>
        <taxon>Bacteria</taxon>
        <taxon>Bacillati</taxon>
        <taxon>Bacillota</taxon>
        <taxon>Bacilli</taxon>
        <taxon>Bacillales</taxon>
        <taxon>Caryophanaceae</taxon>
        <taxon>Planococcus</taxon>
    </lineage>
</organism>
<dbReference type="KEGG" id="pmar:B0X71_03465"/>
<dbReference type="InterPro" id="IPR019198">
    <property type="entry name" value="Beta_propeller_containing"/>
</dbReference>
<dbReference type="Proteomes" id="UP000188184">
    <property type="component" value="Chromosome"/>
</dbReference>
<dbReference type="Pfam" id="PF09826">
    <property type="entry name" value="Beta_propel"/>
    <property type="match status" value="1"/>
</dbReference>
<reference evidence="2 3" key="1">
    <citation type="submission" date="2017-02" db="EMBL/GenBank/DDBJ databases">
        <title>The complete genomic sequence of a novel cold adapted crude oil-degrading bacterium Planococcus qaidamina Y42.</title>
        <authorList>
            <person name="Yang R."/>
        </authorList>
    </citation>
    <scope>NUCLEOTIDE SEQUENCE [LARGE SCALE GENOMIC DNA]</scope>
    <source>
        <strain evidence="2 3">Y42</strain>
    </source>
</reference>
<dbReference type="EMBL" id="CP019640">
    <property type="protein sequence ID" value="AQQ52262.1"/>
    <property type="molecule type" value="Genomic_DNA"/>
</dbReference>